<dbReference type="Gene3D" id="1.10.10.10">
    <property type="entry name" value="Winged helix-like DNA-binding domain superfamily/Winged helix DNA-binding domain"/>
    <property type="match status" value="1"/>
</dbReference>
<dbReference type="InterPro" id="IPR036388">
    <property type="entry name" value="WH-like_DNA-bd_sf"/>
</dbReference>
<dbReference type="STRING" id="56779.SAMN05421834_10123"/>
<dbReference type="SUPFAM" id="SSF52540">
    <property type="entry name" value="P-loop containing nucleoside triphosphate hydrolases"/>
    <property type="match status" value="1"/>
</dbReference>
<dbReference type="PANTHER" id="PTHR44688">
    <property type="entry name" value="DNA-BINDING TRANSCRIPTIONAL ACTIVATOR DEVR_DOSR"/>
    <property type="match status" value="1"/>
</dbReference>
<dbReference type="Pfam" id="PF25873">
    <property type="entry name" value="WHD_MalT"/>
    <property type="match status" value="1"/>
</dbReference>
<dbReference type="InterPro" id="IPR016032">
    <property type="entry name" value="Sig_transdc_resp-reg_C-effctor"/>
</dbReference>
<dbReference type="Gene3D" id="1.25.40.10">
    <property type="entry name" value="Tetratricopeptide repeat domain"/>
    <property type="match status" value="1"/>
</dbReference>
<evidence type="ECO:0000256" key="2">
    <source>
        <dbReference type="ARBA" id="ARBA00023125"/>
    </source>
</evidence>
<dbReference type="InterPro" id="IPR041617">
    <property type="entry name" value="TPR_MalT"/>
</dbReference>
<dbReference type="GO" id="GO:0006355">
    <property type="term" value="P:regulation of DNA-templated transcription"/>
    <property type="evidence" value="ECO:0007669"/>
    <property type="project" value="InterPro"/>
</dbReference>
<evidence type="ECO:0000259" key="4">
    <source>
        <dbReference type="PROSITE" id="PS50043"/>
    </source>
</evidence>
<name>A0A1N6PB85_9FIRM</name>
<gene>
    <name evidence="5" type="ORF">SAMN05421834_10123</name>
</gene>
<keyword evidence="3" id="KW-0804">Transcription</keyword>
<dbReference type="PRINTS" id="PR00038">
    <property type="entry name" value="HTHLUXR"/>
</dbReference>
<evidence type="ECO:0000256" key="1">
    <source>
        <dbReference type="ARBA" id="ARBA00023015"/>
    </source>
</evidence>
<dbReference type="InterPro" id="IPR011990">
    <property type="entry name" value="TPR-like_helical_dom_sf"/>
</dbReference>
<dbReference type="Gene3D" id="3.40.50.300">
    <property type="entry name" value="P-loop containing nucleotide triphosphate hydrolases"/>
    <property type="match status" value="1"/>
</dbReference>
<dbReference type="EMBL" id="FTNC01000001">
    <property type="protein sequence ID" value="SIQ01519.1"/>
    <property type="molecule type" value="Genomic_DNA"/>
</dbReference>
<accession>A0A1N6PB85</accession>
<organism evidence="5 6">
    <name type="scientific">Halanaerobium kushneri</name>
    <dbReference type="NCBI Taxonomy" id="56779"/>
    <lineage>
        <taxon>Bacteria</taxon>
        <taxon>Bacillati</taxon>
        <taxon>Bacillota</taxon>
        <taxon>Clostridia</taxon>
        <taxon>Halanaerobiales</taxon>
        <taxon>Halanaerobiaceae</taxon>
        <taxon>Halanaerobium</taxon>
    </lineage>
</organism>
<dbReference type="Pfam" id="PF00196">
    <property type="entry name" value="GerE"/>
    <property type="match status" value="1"/>
</dbReference>
<dbReference type="InterPro" id="IPR000792">
    <property type="entry name" value="Tscrpt_reg_LuxR_C"/>
</dbReference>
<evidence type="ECO:0000313" key="5">
    <source>
        <dbReference type="EMBL" id="SIQ01519.1"/>
    </source>
</evidence>
<proteinExistence type="predicted"/>
<dbReference type="SUPFAM" id="SSF48452">
    <property type="entry name" value="TPR-like"/>
    <property type="match status" value="1"/>
</dbReference>
<keyword evidence="1" id="KW-0805">Transcription regulation</keyword>
<dbReference type="InterPro" id="IPR027417">
    <property type="entry name" value="P-loop_NTPase"/>
</dbReference>
<dbReference type="RefSeq" id="WP_076543342.1">
    <property type="nucleotide sequence ID" value="NZ_FTNC01000001.1"/>
</dbReference>
<dbReference type="PANTHER" id="PTHR44688:SF16">
    <property type="entry name" value="DNA-BINDING TRANSCRIPTIONAL ACTIVATOR DEVR_DOSR"/>
    <property type="match status" value="1"/>
</dbReference>
<reference evidence="6" key="1">
    <citation type="submission" date="2017-01" db="EMBL/GenBank/DDBJ databases">
        <authorList>
            <person name="Varghese N."/>
            <person name="Submissions S."/>
        </authorList>
    </citation>
    <scope>NUCLEOTIDE SEQUENCE [LARGE SCALE GENOMIC DNA]</scope>
    <source>
        <strain evidence="6">ATCC 700103</strain>
    </source>
</reference>
<dbReference type="AlphaFoldDB" id="A0A1N6PB85"/>
<dbReference type="Pfam" id="PF17874">
    <property type="entry name" value="TPR_MalT"/>
    <property type="match status" value="1"/>
</dbReference>
<feature type="domain" description="HTH luxR-type" evidence="4">
    <location>
        <begin position="804"/>
        <end position="869"/>
    </location>
</feature>
<dbReference type="GO" id="GO:0003677">
    <property type="term" value="F:DNA binding"/>
    <property type="evidence" value="ECO:0007669"/>
    <property type="project" value="UniProtKB-KW"/>
</dbReference>
<evidence type="ECO:0000313" key="6">
    <source>
        <dbReference type="Proteomes" id="UP000185669"/>
    </source>
</evidence>
<keyword evidence="2" id="KW-0238">DNA-binding</keyword>
<evidence type="ECO:0000256" key="3">
    <source>
        <dbReference type="ARBA" id="ARBA00023163"/>
    </source>
</evidence>
<dbReference type="CDD" id="cd06170">
    <property type="entry name" value="LuxR_C_like"/>
    <property type="match status" value="1"/>
</dbReference>
<dbReference type="SMART" id="SM00421">
    <property type="entry name" value="HTH_LUXR"/>
    <property type="match status" value="1"/>
</dbReference>
<dbReference type="Proteomes" id="UP000185669">
    <property type="component" value="Unassembled WGS sequence"/>
</dbReference>
<protein>
    <submittedName>
        <fullName evidence="5">ATP-, maltotriose-and DNA-dependent transcriptional regulator MalT</fullName>
    </submittedName>
</protein>
<keyword evidence="6" id="KW-1185">Reference proteome</keyword>
<dbReference type="PROSITE" id="PS50043">
    <property type="entry name" value="HTH_LUXR_2"/>
    <property type="match status" value="1"/>
</dbReference>
<sequence>MEFQTRIPELNNVYRRKRLLKALDRLSREKKGSLALITAPAGFGKTTLAADWIEISSESASWLSIDNNFKDEFIFIRGIITALKKSTKRDFLNTEAILRIPLKLNAKKIVFSLLKDLKSVENKINLVIDNLNLIEQQPVFDILKYLIGLMPDNLNLILISRKEIPFLIERQKIKGQIVRIKKDDLKFNYLELKKIIQREKNLSLNDNKIKKLYQITEGWPLVIEFFLFKLLNEPEYDLNNLKNELELTNNNLFQYLNQEVYSKLKLEEKEFLLKTSIVESFSVELADQLASSQESKVLIDNLLKKKIFIEAVDLKNNIFRYFNPFRNFLLSQLSFLQKRRLYLKAAAWFAENSYFQEAIFYSLQIDDYYSAVNYLEDSIPEYLKTGELKEFLNLSNSIPGDFLKNHPLILMIKAWSLFILGQSGEAAYYLNLINNKKNLSPENRGRLLTLSCLMDKYQDAEEHCSLTAEALNLISNTDYIFKINALMSLGQIQSSYLKIEESIESFRSAAFMAREKEQYLMEINSLMNLILKLTQKGSLNKAFNLNLESINRFKKSKKVAAELINLLSIPMGIIYFLKGNYSKSKDYLIKGIEAGQFYELIHVYWLPMIYYARSSFYLGQIEEAENIILETLELCNKYNLKVNYQLVEMEKLKFELINAQKNNKISILLRKKIKAKEELIDKQTFFGVRVKAVFLITELLIVETNYQQALNYLQKIDYQNFDFLDRIKRQILMSFIFLKLENRTQSRKLLLDTLILLEKESYLTVLEEYKEYLAELLLEFKQLQQEVIVKFNFKSETKRKRQNNSELIDPLTEREKEIIVLLAEGLSNKKIAEKLFITEGTTKWHLSNIYSKLAVKNRTKAAAKARKLNII</sequence>
<dbReference type="InterPro" id="IPR059106">
    <property type="entry name" value="WHD_MalT"/>
</dbReference>
<dbReference type="SUPFAM" id="SSF46894">
    <property type="entry name" value="C-terminal effector domain of the bipartite response regulators"/>
    <property type="match status" value="1"/>
</dbReference>